<dbReference type="EMBL" id="DPPF01000153">
    <property type="protein sequence ID" value="HCW93488.1"/>
    <property type="molecule type" value="Genomic_DNA"/>
</dbReference>
<proteinExistence type="predicted"/>
<comment type="caution">
    <text evidence="2">The sequence shown here is derived from an EMBL/GenBank/DDBJ whole genome shotgun (WGS) entry which is preliminary data.</text>
</comment>
<dbReference type="GO" id="GO:0050661">
    <property type="term" value="F:NADP binding"/>
    <property type="evidence" value="ECO:0007669"/>
    <property type="project" value="InterPro"/>
</dbReference>
<dbReference type="SUPFAM" id="SSF51735">
    <property type="entry name" value="NAD(P)-binding Rossmann-fold domains"/>
    <property type="match status" value="1"/>
</dbReference>
<organism evidence="2 3">
    <name type="scientific">Flexistipes sinusarabici</name>
    <dbReference type="NCBI Taxonomy" id="2352"/>
    <lineage>
        <taxon>Bacteria</taxon>
        <taxon>Pseudomonadati</taxon>
        <taxon>Deferribacterota</taxon>
        <taxon>Deferribacteres</taxon>
        <taxon>Deferribacterales</taxon>
        <taxon>Flexistipitaceae</taxon>
        <taxon>Flexistipes</taxon>
    </lineage>
</organism>
<dbReference type="Proteomes" id="UP000262325">
    <property type="component" value="Unassembled WGS sequence"/>
</dbReference>
<gene>
    <name evidence="2" type="ORF">DHM44_07380</name>
</gene>
<name>A0A3D5QCN6_FLESI</name>
<dbReference type="Gene3D" id="3.40.50.720">
    <property type="entry name" value="NAD(P)-binding Rossmann-like Domain"/>
    <property type="match status" value="1"/>
</dbReference>
<dbReference type="Pfam" id="PF03446">
    <property type="entry name" value="NAD_binding_2"/>
    <property type="match status" value="1"/>
</dbReference>
<accession>A0A3D5QCN6</accession>
<evidence type="ECO:0000313" key="3">
    <source>
        <dbReference type="Proteomes" id="UP000262325"/>
    </source>
</evidence>
<dbReference type="AlphaFoldDB" id="A0A3D5QCN6"/>
<feature type="domain" description="6-phosphogluconate dehydrogenase NADP-binding" evidence="1">
    <location>
        <begin position="4"/>
        <end position="43"/>
    </location>
</feature>
<dbReference type="InterPro" id="IPR006115">
    <property type="entry name" value="6PGDH_NADP-bd"/>
</dbReference>
<dbReference type="InterPro" id="IPR036291">
    <property type="entry name" value="NAD(P)-bd_dom_sf"/>
</dbReference>
<protein>
    <submittedName>
        <fullName evidence="2">Prephenate dehydrogenase/arogenate dehydrogenase family protein</fullName>
    </submittedName>
</protein>
<sequence length="45" mass="4572">MPEKIGIIGLGLIGGSLAKAFNKAGIKVYGYDKSIDSISSAVECG</sequence>
<evidence type="ECO:0000259" key="1">
    <source>
        <dbReference type="Pfam" id="PF03446"/>
    </source>
</evidence>
<feature type="non-terminal residue" evidence="2">
    <location>
        <position position="45"/>
    </location>
</feature>
<reference evidence="2 3" key="1">
    <citation type="journal article" date="2018" name="Nat. Biotechnol.">
        <title>A standardized bacterial taxonomy based on genome phylogeny substantially revises the tree of life.</title>
        <authorList>
            <person name="Parks D.H."/>
            <person name="Chuvochina M."/>
            <person name="Waite D.W."/>
            <person name="Rinke C."/>
            <person name="Skarshewski A."/>
            <person name="Chaumeil P.A."/>
            <person name="Hugenholtz P."/>
        </authorList>
    </citation>
    <scope>NUCLEOTIDE SEQUENCE [LARGE SCALE GENOMIC DNA]</scope>
    <source>
        <strain evidence="2">UBA8672</strain>
    </source>
</reference>
<evidence type="ECO:0000313" key="2">
    <source>
        <dbReference type="EMBL" id="HCW93488.1"/>
    </source>
</evidence>